<keyword evidence="1" id="KW-0175">Coiled coil</keyword>
<dbReference type="SUPFAM" id="SSF52540">
    <property type="entry name" value="P-loop containing nucleoside triphosphate hydrolases"/>
    <property type="match status" value="1"/>
</dbReference>
<dbReference type="GO" id="GO:0016887">
    <property type="term" value="F:ATP hydrolysis activity"/>
    <property type="evidence" value="ECO:0007669"/>
    <property type="project" value="InterPro"/>
</dbReference>
<dbReference type="PANTHER" id="PTHR37291:SF1">
    <property type="entry name" value="TYPE IV METHYL-DIRECTED RESTRICTION ENZYME ECOKMCRB SUBUNIT"/>
    <property type="match status" value="1"/>
</dbReference>
<dbReference type="AlphaFoldDB" id="A0A7X9NS74"/>
<proteinExistence type="predicted"/>
<evidence type="ECO:0000256" key="2">
    <source>
        <dbReference type="SAM" id="MobiDB-lite"/>
    </source>
</evidence>
<comment type="caution">
    <text evidence="4">The sequence shown here is derived from an EMBL/GenBank/DDBJ whole genome shotgun (WGS) entry which is preliminary data.</text>
</comment>
<gene>
    <name evidence="4" type="ORF">HF844_08695</name>
</gene>
<dbReference type="InterPro" id="IPR027417">
    <property type="entry name" value="P-loop_NTPase"/>
</dbReference>
<evidence type="ECO:0000259" key="3">
    <source>
        <dbReference type="SMART" id="SM00382"/>
    </source>
</evidence>
<dbReference type="InterPro" id="IPR052934">
    <property type="entry name" value="Methyl-DNA_Rec/Restrict_Enz"/>
</dbReference>
<accession>A0A7X9NS74</accession>
<dbReference type="InterPro" id="IPR003593">
    <property type="entry name" value="AAA+_ATPase"/>
</dbReference>
<reference evidence="4 5" key="1">
    <citation type="submission" date="2020-04" db="EMBL/GenBank/DDBJ databases">
        <authorList>
            <person name="Hitch T.C.A."/>
            <person name="Wylensek D."/>
            <person name="Clavel T."/>
        </authorList>
    </citation>
    <scope>NUCLEOTIDE SEQUENCE [LARGE SCALE GENOMIC DNA]</scope>
    <source>
        <strain evidence="4 5">BSM-130-P53-3C</strain>
    </source>
</reference>
<protein>
    <submittedName>
        <fullName evidence="4">AAA domain-containing protein</fullName>
    </submittedName>
</protein>
<dbReference type="GO" id="GO:0005524">
    <property type="term" value="F:ATP binding"/>
    <property type="evidence" value="ECO:0007669"/>
    <property type="project" value="InterPro"/>
</dbReference>
<sequence>MSVQGDFEKWLAKRVKTEGTVRGYSSCLADFKGYLSNENLEAAADFTRRNLFEQEKAERILDSLQKLEERVPKMQESSVFEMSADSPDLDFLYKRTNGLTSVLDRGQMHAALASYLQFLNRPKKSVQSTGDSMERIDFHKLITSAQYRAPDPTTGDRGRQPQNLIFHGAPGTGKTYNVLKTVAELVSEEHKDDAGEGTDALPSFEKSDLEPLGWLNTNASRYFSMVQFHPSYDYTDFVEGLRPYTAEGGNVGFRLEPGVFMKLCGRARADAAHHYYMVIDEINRGDISKIFGELFFLLDPGYRGEGIETQYANMHPENWNHVQNGVQYLQDDGTFSIPTNVTIIGTMNDIDRSVDSLDFAMRRRFRFVNIDDEASWALLMGGAAENKYPSSESAHSVMEAINKVIANDHSEELGPDYVLGATYFRGLAEASQDEFDDKKSALWDDRIEPLLREYLRGTGVAIDDFSQAWDSSVDISAGEAAESVSEPDEGNNNAE</sequence>
<dbReference type="InterPro" id="IPR011704">
    <property type="entry name" value="ATPase_dyneun-rel_AAA"/>
</dbReference>
<evidence type="ECO:0000256" key="1">
    <source>
        <dbReference type="SAM" id="Coils"/>
    </source>
</evidence>
<dbReference type="SMART" id="SM00382">
    <property type="entry name" value="AAA"/>
    <property type="match status" value="1"/>
</dbReference>
<dbReference type="EMBL" id="JABAGI010000020">
    <property type="protein sequence ID" value="NME62859.1"/>
    <property type="molecule type" value="Genomic_DNA"/>
</dbReference>
<dbReference type="Pfam" id="PF07728">
    <property type="entry name" value="AAA_5"/>
    <property type="match status" value="1"/>
</dbReference>
<feature type="region of interest" description="Disordered" evidence="2">
    <location>
        <begin position="476"/>
        <end position="495"/>
    </location>
</feature>
<name>A0A7X9NS74_9BIFI</name>
<dbReference type="RefSeq" id="WP_168984599.1">
    <property type="nucleotide sequence ID" value="NZ_JABAGI010000020.1"/>
</dbReference>
<dbReference type="Proteomes" id="UP000588369">
    <property type="component" value="Unassembled WGS sequence"/>
</dbReference>
<dbReference type="PANTHER" id="PTHR37291">
    <property type="entry name" value="5-METHYLCYTOSINE-SPECIFIC RESTRICTION ENZYME B"/>
    <property type="match status" value="1"/>
</dbReference>
<evidence type="ECO:0000313" key="4">
    <source>
        <dbReference type="EMBL" id="NME62859.1"/>
    </source>
</evidence>
<dbReference type="Gene3D" id="3.40.50.300">
    <property type="entry name" value="P-loop containing nucleotide triphosphate hydrolases"/>
    <property type="match status" value="1"/>
</dbReference>
<organism evidence="4 5">
    <name type="scientific">Bifidobacterium thermophilum</name>
    <dbReference type="NCBI Taxonomy" id="33905"/>
    <lineage>
        <taxon>Bacteria</taxon>
        <taxon>Bacillati</taxon>
        <taxon>Actinomycetota</taxon>
        <taxon>Actinomycetes</taxon>
        <taxon>Bifidobacteriales</taxon>
        <taxon>Bifidobacteriaceae</taxon>
        <taxon>Bifidobacterium</taxon>
    </lineage>
</organism>
<evidence type="ECO:0000313" key="5">
    <source>
        <dbReference type="Proteomes" id="UP000588369"/>
    </source>
</evidence>
<feature type="domain" description="AAA+ ATPase" evidence="3">
    <location>
        <begin position="160"/>
        <end position="375"/>
    </location>
</feature>
<feature type="coiled-coil region" evidence="1">
    <location>
        <begin position="37"/>
        <end position="77"/>
    </location>
</feature>